<sequence length="132" mass="15061">MARKWGRRGAGEPAGSSLLEWYGVVPGVEAQHWGWLYKHRRLKPPVTRTQLCHIVDNTLTVDVRGARVGPASLTILLSLLRYQRRAIMMTPKNQIKEHIKSFPHQESHHSSGSSSQYLSEDLNLTVMFNLFQ</sequence>
<organism evidence="1 2">
    <name type="scientific">Dryococelus australis</name>
    <dbReference type="NCBI Taxonomy" id="614101"/>
    <lineage>
        <taxon>Eukaryota</taxon>
        <taxon>Metazoa</taxon>
        <taxon>Ecdysozoa</taxon>
        <taxon>Arthropoda</taxon>
        <taxon>Hexapoda</taxon>
        <taxon>Insecta</taxon>
        <taxon>Pterygota</taxon>
        <taxon>Neoptera</taxon>
        <taxon>Polyneoptera</taxon>
        <taxon>Phasmatodea</taxon>
        <taxon>Verophasmatodea</taxon>
        <taxon>Anareolatae</taxon>
        <taxon>Phasmatidae</taxon>
        <taxon>Eurycanthinae</taxon>
        <taxon>Dryococelus</taxon>
    </lineage>
</organism>
<accession>A0ABQ9GPF7</accession>
<gene>
    <name evidence="1" type="ORF">PR048_024764</name>
</gene>
<proteinExistence type="predicted"/>
<dbReference type="Proteomes" id="UP001159363">
    <property type="component" value="Chromosome 9"/>
</dbReference>
<evidence type="ECO:0000313" key="2">
    <source>
        <dbReference type="Proteomes" id="UP001159363"/>
    </source>
</evidence>
<reference evidence="1 2" key="1">
    <citation type="submission" date="2023-02" db="EMBL/GenBank/DDBJ databases">
        <title>LHISI_Scaffold_Assembly.</title>
        <authorList>
            <person name="Stuart O.P."/>
            <person name="Cleave R."/>
            <person name="Magrath M.J.L."/>
            <person name="Mikheyev A.S."/>
        </authorList>
    </citation>
    <scope>NUCLEOTIDE SEQUENCE [LARGE SCALE GENOMIC DNA]</scope>
    <source>
        <strain evidence="1">Daus_M_001</strain>
        <tissue evidence="1">Leg muscle</tissue>
    </source>
</reference>
<comment type="caution">
    <text evidence="1">The sequence shown here is derived from an EMBL/GenBank/DDBJ whole genome shotgun (WGS) entry which is preliminary data.</text>
</comment>
<keyword evidence="2" id="KW-1185">Reference proteome</keyword>
<dbReference type="EMBL" id="JARBHB010000010">
    <property type="protein sequence ID" value="KAJ8873927.1"/>
    <property type="molecule type" value="Genomic_DNA"/>
</dbReference>
<name>A0ABQ9GPF7_9NEOP</name>
<evidence type="ECO:0000313" key="1">
    <source>
        <dbReference type="EMBL" id="KAJ8873927.1"/>
    </source>
</evidence>
<protein>
    <submittedName>
        <fullName evidence="1">Uncharacterized protein</fullName>
    </submittedName>
</protein>